<dbReference type="AlphaFoldDB" id="A0A6I2MAE3"/>
<dbReference type="Proteomes" id="UP000441585">
    <property type="component" value="Unassembled WGS sequence"/>
</dbReference>
<dbReference type="RefSeq" id="WP_154318471.1">
    <property type="nucleotide sequence ID" value="NZ_CAJGAA010000002.1"/>
</dbReference>
<reference evidence="1 2" key="1">
    <citation type="submission" date="2019-11" db="EMBL/GenBank/DDBJ databases">
        <title>Bacillus idriensis genome.</title>
        <authorList>
            <person name="Konopka E.N."/>
            <person name="Newman J.D."/>
        </authorList>
    </citation>
    <scope>NUCLEOTIDE SEQUENCE [LARGE SCALE GENOMIC DNA]</scope>
    <source>
        <strain evidence="1 2">DSM 19097</strain>
    </source>
</reference>
<keyword evidence="2" id="KW-1185">Reference proteome</keyword>
<sequence>MSWRDDYKNQNYRSRRVLQIVNDHGDEMEIETISIKDHWHVIITICQEKHPFSEYLAEGIDHKSEKAAARKALKKLYQKAYPNQ</sequence>
<accession>A0A6I2MAE3</accession>
<evidence type="ECO:0000313" key="1">
    <source>
        <dbReference type="EMBL" id="MRX54262.1"/>
    </source>
</evidence>
<name>A0A6I2MAE3_9BACI</name>
<comment type="caution">
    <text evidence="1">The sequence shown here is derived from an EMBL/GenBank/DDBJ whole genome shotgun (WGS) entry which is preliminary data.</text>
</comment>
<dbReference type="EMBL" id="WKKF01000002">
    <property type="protein sequence ID" value="MRX54262.1"/>
    <property type="molecule type" value="Genomic_DNA"/>
</dbReference>
<protein>
    <submittedName>
        <fullName evidence="1">Uncharacterized protein</fullName>
    </submittedName>
</protein>
<organism evidence="1 2">
    <name type="scientific">Metabacillus idriensis</name>
    <dbReference type="NCBI Taxonomy" id="324768"/>
    <lineage>
        <taxon>Bacteria</taxon>
        <taxon>Bacillati</taxon>
        <taxon>Bacillota</taxon>
        <taxon>Bacilli</taxon>
        <taxon>Bacillales</taxon>
        <taxon>Bacillaceae</taxon>
        <taxon>Metabacillus</taxon>
    </lineage>
</organism>
<gene>
    <name evidence="1" type="ORF">GJU41_09780</name>
</gene>
<proteinExistence type="predicted"/>
<evidence type="ECO:0000313" key="2">
    <source>
        <dbReference type="Proteomes" id="UP000441585"/>
    </source>
</evidence>